<dbReference type="PROSITE" id="PS50878">
    <property type="entry name" value="RT_POL"/>
    <property type="match status" value="1"/>
</dbReference>
<dbReference type="PANTHER" id="PTHR33332">
    <property type="entry name" value="REVERSE TRANSCRIPTASE DOMAIN-CONTAINING PROTEIN"/>
    <property type="match status" value="1"/>
</dbReference>
<feature type="region of interest" description="Disordered" evidence="1">
    <location>
        <begin position="290"/>
        <end position="394"/>
    </location>
</feature>
<dbReference type="Proteomes" id="UP001558652">
    <property type="component" value="Unassembled WGS sequence"/>
</dbReference>
<evidence type="ECO:0000259" key="2">
    <source>
        <dbReference type="PROSITE" id="PS50878"/>
    </source>
</evidence>
<dbReference type="SUPFAM" id="SSF56672">
    <property type="entry name" value="DNA/RNA polymerases"/>
    <property type="match status" value="1"/>
</dbReference>
<evidence type="ECO:0000313" key="4">
    <source>
        <dbReference type="Proteomes" id="UP001558652"/>
    </source>
</evidence>
<accession>A0ABD0XXA6</accession>
<proteinExistence type="predicted"/>
<feature type="compositionally biased region" description="Polar residues" evidence="1">
    <location>
        <begin position="311"/>
        <end position="339"/>
    </location>
</feature>
<dbReference type="EMBL" id="JBFDAA010000021">
    <property type="protein sequence ID" value="KAL1114985.1"/>
    <property type="molecule type" value="Genomic_DNA"/>
</dbReference>
<reference evidence="3 4" key="1">
    <citation type="submission" date="2024-07" db="EMBL/GenBank/DDBJ databases">
        <title>Chromosome-level genome assembly of the water stick insect Ranatra chinensis (Heteroptera: Nepidae).</title>
        <authorList>
            <person name="Liu X."/>
        </authorList>
    </citation>
    <scope>NUCLEOTIDE SEQUENCE [LARGE SCALE GENOMIC DNA]</scope>
    <source>
        <strain evidence="3">Cailab_2021Rc</strain>
        <tissue evidence="3">Muscle</tissue>
    </source>
</reference>
<feature type="compositionally biased region" description="Low complexity" evidence="1">
    <location>
        <begin position="143"/>
        <end position="155"/>
    </location>
</feature>
<protein>
    <recommendedName>
        <fullName evidence="2">Reverse transcriptase domain-containing protein</fullName>
    </recommendedName>
</protein>
<feature type="compositionally biased region" description="Pro residues" evidence="1">
    <location>
        <begin position="359"/>
        <end position="374"/>
    </location>
</feature>
<sequence length="983" mass="111404">MQRRLAWPLRKDDTQNREAFHIFVLLVPPKGQHLPATAPLQGHPTTQIDPRPEAPPPATTASQFRVSGTFSKTLAGISHAKLAPELRLGQMATVSIFDSIEDLPMDDSTFTLVQGKRRRPRKSSLSDYSSDDESVAVKPKLSTTTETPQTSTGTTDQPKNTKTARIPAITIFPKGMRTDKPEKFIRGADEETLPDEILEELKTRGFPATRVAQLKATADKRKLPIFLVELTPSQDNNKFKNMTDLCGMKVKCGNNHPAKECAAKREDFSCALCSGNHPATYRGCPVYKEKAKQKHKTRNPTPKLPNEKTITKPTVTDSDKNVSPPQATPDNTRSQNTFADVTKSRKCTKKLPPSTVKQTPPPAKPQTQEPPKPQRQPKSPEKQKDSPNCVPANETPSFWQGFILPILLTEHTFLEYRNRVKELHGSDLWRETRRVTRRYARLPAFVENGQNITKPEDKAELFSRNLETVFSPNVTPSTQTLSDNTEHFVQQNLYKPPLNQIRKTTIHEVKWLIKHMPRRKAPGPDNIPNSVLKNLSQKALIYLTSIINSSLAIQYFPEAWKKANIIVFAKPGKDPKDINNYRPISLLNSLGKLLEKIILKRLNKFIHANNILRADQFGFRAQHSTTHQLLRVVEYATRGFNENRSTGAVFLDISKAFDKIWTVGLISKLITYNIPDALVNMLHSFLNDRLFRVKIDNHFSEWKNISAGVPQDSLLGPVLFNLYINDLPETTNTQVADDTAFLAQSWKPGLVTNRLQEALNRAESWFSTWRMEINASKCAAILFTKRHKHKPVGTLQIYGQPIPWSNSAKYLGVILDNRLTWNLHVNEILKKSYARFAQLYPLLNRTSSLSVKAGRDIYLMLLRSILTYASPVWGYTDRSKINKIQVFQNKVLRMVAHAPRATKRTVLHRDLKVPSIKGHIIDLGARFYEKLQSIDNGLINQLGQRPTTWDKYKRPSSLLDETDAHALTKRPRLVSISSATTHR</sequence>
<dbReference type="Pfam" id="PF00078">
    <property type="entry name" value="RVT_1"/>
    <property type="match status" value="1"/>
</dbReference>
<comment type="caution">
    <text evidence="3">The sequence shown here is derived from an EMBL/GenBank/DDBJ whole genome shotgun (WGS) entry which is preliminary data.</text>
</comment>
<feature type="domain" description="Reverse transcriptase" evidence="2">
    <location>
        <begin position="549"/>
        <end position="815"/>
    </location>
</feature>
<evidence type="ECO:0000256" key="1">
    <source>
        <dbReference type="SAM" id="MobiDB-lite"/>
    </source>
</evidence>
<dbReference type="CDD" id="cd01650">
    <property type="entry name" value="RT_nLTR_like"/>
    <property type="match status" value="1"/>
</dbReference>
<dbReference type="InterPro" id="IPR006579">
    <property type="entry name" value="Pre_C2HC_dom"/>
</dbReference>
<dbReference type="InterPro" id="IPR000477">
    <property type="entry name" value="RT_dom"/>
</dbReference>
<feature type="region of interest" description="Disordered" evidence="1">
    <location>
        <begin position="114"/>
        <end position="165"/>
    </location>
</feature>
<organism evidence="3 4">
    <name type="scientific">Ranatra chinensis</name>
    <dbReference type="NCBI Taxonomy" id="642074"/>
    <lineage>
        <taxon>Eukaryota</taxon>
        <taxon>Metazoa</taxon>
        <taxon>Ecdysozoa</taxon>
        <taxon>Arthropoda</taxon>
        <taxon>Hexapoda</taxon>
        <taxon>Insecta</taxon>
        <taxon>Pterygota</taxon>
        <taxon>Neoptera</taxon>
        <taxon>Paraneoptera</taxon>
        <taxon>Hemiptera</taxon>
        <taxon>Heteroptera</taxon>
        <taxon>Panheteroptera</taxon>
        <taxon>Nepomorpha</taxon>
        <taxon>Nepidae</taxon>
        <taxon>Ranatrinae</taxon>
        <taxon>Ranatra</taxon>
    </lineage>
</organism>
<dbReference type="GO" id="GO:0071897">
    <property type="term" value="P:DNA biosynthetic process"/>
    <property type="evidence" value="ECO:0007669"/>
    <property type="project" value="UniProtKB-ARBA"/>
</dbReference>
<keyword evidence="4" id="KW-1185">Reference proteome</keyword>
<gene>
    <name evidence="3" type="ORF">AAG570_007808</name>
</gene>
<evidence type="ECO:0000313" key="3">
    <source>
        <dbReference type="EMBL" id="KAL1114985.1"/>
    </source>
</evidence>
<name>A0ABD0XXA6_9HEMI</name>
<feature type="region of interest" description="Disordered" evidence="1">
    <location>
        <begin position="34"/>
        <end position="61"/>
    </location>
</feature>
<dbReference type="Pfam" id="PF07530">
    <property type="entry name" value="PRE_C2HC"/>
    <property type="match status" value="1"/>
</dbReference>
<dbReference type="InterPro" id="IPR043502">
    <property type="entry name" value="DNA/RNA_pol_sf"/>
</dbReference>
<dbReference type="AlphaFoldDB" id="A0ABD0XXA6"/>